<organism evidence="2 3">
    <name type="scientific">Butyrivibrio proteoclasticus (strain ATCC 51982 / DSM 14932 / B316)</name>
    <name type="common">Clostridium proteoclasticum</name>
    <dbReference type="NCBI Taxonomy" id="515622"/>
    <lineage>
        <taxon>Bacteria</taxon>
        <taxon>Bacillati</taxon>
        <taxon>Bacillota</taxon>
        <taxon>Clostridia</taxon>
        <taxon>Lachnospirales</taxon>
        <taxon>Lachnospiraceae</taxon>
        <taxon>Butyrivibrio</taxon>
    </lineage>
</organism>
<gene>
    <name evidence="2" type="ordered locus">bpr_I0359</name>
</gene>
<evidence type="ECO:0000259" key="1">
    <source>
        <dbReference type="Pfam" id="PF00534"/>
    </source>
</evidence>
<protein>
    <submittedName>
        <fullName evidence="2">Glycosyl transferase GT4 family</fullName>
    </submittedName>
</protein>
<evidence type="ECO:0000313" key="3">
    <source>
        <dbReference type="Proteomes" id="UP000001299"/>
    </source>
</evidence>
<keyword evidence="3" id="KW-1185">Reference proteome</keyword>
<feature type="domain" description="Glycosyl transferase family 1" evidence="1">
    <location>
        <begin position="250"/>
        <end position="412"/>
    </location>
</feature>
<proteinExistence type="predicted"/>
<dbReference type="SUPFAM" id="SSF53756">
    <property type="entry name" value="UDP-Glycosyltransferase/glycogen phosphorylase"/>
    <property type="match status" value="1"/>
</dbReference>
<evidence type="ECO:0000313" key="2">
    <source>
        <dbReference type="EMBL" id="ADL33107.1"/>
    </source>
</evidence>
<dbReference type="EMBL" id="CP001810">
    <property type="protein sequence ID" value="ADL33107.1"/>
    <property type="molecule type" value="Genomic_DNA"/>
</dbReference>
<dbReference type="Pfam" id="PF00534">
    <property type="entry name" value="Glycos_transf_1"/>
    <property type="match status" value="1"/>
</dbReference>
<dbReference type="eggNOG" id="COG0438">
    <property type="taxonomic scope" value="Bacteria"/>
</dbReference>
<dbReference type="HOGENOM" id="CLU_009583_35_2_9"/>
<dbReference type="GO" id="GO:0016757">
    <property type="term" value="F:glycosyltransferase activity"/>
    <property type="evidence" value="ECO:0007669"/>
    <property type="project" value="InterPro"/>
</dbReference>
<accession>E0RZB0</accession>
<dbReference type="AlphaFoldDB" id="E0RZB0"/>
<dbReference type="Proteomes" id="UP000001299">
    <property type="component" value="Chromosome 1"/>
</dbReference>
<dbReference type="PANTHER" id="PTHR12526">
    <property type="entry name" value="GLYCOSYLTRANSFERASE"/>
    <property type="match status" value="1"/>
</dbReference>
<dbReference type="KEGG" id="bpb:bpr_I0359"/>
<dbReference type="STRING" id="515622.bpr_I0359"/>
<dbReference type="CAZy" id="GT4">
    <property type="family name" value="Glycosyltransferase Family 4"/>
</dbReference>
<dbReference type="Gene3D" id="3.40.50.2000">
    <property type="entry name" value="Glycogen Phosphorylase B"/>
    <property type="match status" value="2"/>
</dbReference>
<keyword evidence="2" id="KW-0808">Transferase</keyword>
<sequence>MLNCDEGAYKEFAPRRKTTMDKKVIVANYRYHITGGPEVYMFKFLDKCGSIGYKGIPFSVRYSVNEPTEYSKYFISSRSGDSVYYDSIKKTPSAIIKTLQGAFYNPETVRNINKLIDDENPEVLYALQVINTLSPSIFKAAKKRGLKVVHRISDFNLVCPRSDLLRGTDTCNECVCGDLKKCIEHRCYHDSKAASMIRAYSMMYHRWKKLYKYVDYFVTPTDFTRYKLIEGGFPAEKVVTIPTFIDADAITPNYENYDYLLFLGRTVKEKGLIYAVEAMKHLAEYPDLKLKITGNYEDQDPEVKEFIEANNLSDRIQFTGFVRGESLTNLISNAMCVLCPAIWYENMPNTVIEAFAYGKPVIASNFGCFPELITDGTDGYLFEPKNPQDLASKVKLLLADESYRELGKNARRKVEEVFNPEQHFEKLKKIFEL</sequence>
<name>E0RZB0_BUTPB</name>
<dbReference type="PANTHER" id="PTHR12526:SF638">
    <property type="entry name" value="SPORE COAT PROTEIN SA"/>
    <property type="match status" value="1"/>
</dbReference>
<reference evidence="2 3" key="1">
    <citation type="journal article" date="2010" name="PLoS ONE">
        <title>The glycobiome of the rumen bacterium Butyrivibrio proteoclasticus B316(T) highlights adaptation to a polysaccharide-rich environment.</title>
        <authorList>
            <person name="Kelly W.J."/>
            <person name="Leahy S.C."/>
            <person name="Altermann E."/>
            <person name="Yeoman C.J."/>
            <person name="Dunne J.C."/>
            <person name="Kong Z."/>
            <person name="Pacheco D.M."/>
            <person name="Li D."/>
            <person name="Noel S.J."/>
            <person name="Moon C.D."/>
            <person name="Cookson A.L."/>
            <person name="Attwood G.T."/>
        </authorList>
    </citation>
    <scope>NUCLEOTIDE SEQUENCE [LARGE SCALE GENOMIC DNA]</scope>
    <source>
        <strain evidence="3">ATCC 51982 / DSM 14932 / B316</strain>
    </source>
</reference>
<dbReference type="InterPro" id="IPR001296">
    <property type="entry name" value="Glyco_trans_1"/>
</dbReference>
<dbReference type="CDD" id="cd03801">
    <property type="entry name" value="GT4_PimA-like"/>
    <property type="match status" value="1"/>
</dbReference>